<comment type="caution">
    <text evidence="2">The sequence shown here is derived from an EMBL/GenBank/DDBJ whole genome shotgun (WGS) entry which is preliminary data.</text>
</comment>
<feature type="domain" description="Transposase IS200-like" evidence="1">
    <location>
        <begin position="12"/>
        <end position="187"/>
    </location>
</feature>
<dbReference type="SMART" id="SM01321">
    <property type="entry name" value="Y1_Tnp"/>
    <property type="match status" value="1"/>
</dbReference>
<dbReference type="Proteomes" id="UP001379949">
    <property type="component" value="Unassembled WGS sequence"/>
</dbReference>
<protein>
    <submittedName>
        <fullName evidence="2">Transposase</fullName>
    </submittedName>
</protein>
<dbReference type="InterPro" id="IPR002686">
    <property type="entry name" value="Transposase_17"/>
</dbReference>
<evidence type="ECO:0000313" key="3">
    <source>
        <dbReference type="Proteomes" id="UP001379949"/>
    </source>
</evidence>
<organism evidence="2 3">
    <name type="scientific">Marinomonas arenicola</name>
    <dbReference type="NCBI Taxonomy" id="569601"/>
    <lineage>
        <taxon>Bacteria</taxon>
        <taxon>Pseudomonadati</taxon>
        <taxon>Pseudomonadota</taxon>
        <taxon>Gammaproteobacteria</taxon>
        <taxon>Oceanospirillales</taxon>
        <taxon>Oceanospirillaceae</taxon>
        <taxon>Marinomonas</taxon>
    </lineage>
</organism>
<dbReference type="PANTHER" id="PTHR34322:SF2">
    <property type="entry name" value="TRANSPOSASE IS200-LIKE DOMAIN-CONTAINING PROTEIN"/>
    <property type="match status" value="1"/>
</dbReference>
<dbReference type="EMBL" id="JBAKAR010000001">
    <property type="protein sequence ID" value="MEL0611511.1"/>
    <property type="molecule type" value="Genomic_DNA"/>
</dbReference>
<sequence length="323" mass="37074">MPIPRSQQVSLESTPYYHCISRCVRRAFLCGEDPVTGSSYEHRRGWIEKRLLFLASVFSIDICAYAIMSNHLHVVLHVDPEKAQNWSARDVLEKWHRLHKGTPYTQQYVKGEALSPFALKLVEASVESFRHRLIDISWFMKELNEPIARHANAEDKCTGHFWEGRFKSQALLDEAALIACMAYVDLNPVRANMSDTPETSDFTSIKHRIGFLKRNSQPKFLSPFVGNPRQDMPNGLPFQLNDYLELVDMTGRVINSQKRGLIDVSFLPILQRLGISADNWLCIATQFGKKTENVVGRAYSVARYCESKNRKRQLKRQNALLFA</sequence>
<accession>A0ABU9FZ56</accession>
<reference evidence="2 3" key="1">
    <citation type="submission" date="2024-02" db="EMBL/GenBank/DDBJ databases">
        <title>Bacteria isolated from the canopy kelp, Nereocystis luetkeana.</title>
        <authorList>
            <person name="Pfister C.A."/>
            <person name="Younker I.T."/>
            <person name="Light S.H."/>
        </authorList>
    </citation>
    <scope>NUCLEOTIDE SEQUENCE [LARGE SCALE GENOMIC DNA]</scope>
    <source>
        <strain evidence="2 3">TI.4.07</strain>
    </source>
</reference>
<dbReference type="RefSeq" id="WP_341565932.1">
    <property type="nucleotide sequence ID" value="NZ_JBAKAR010000001.1"/>
</dbReference>
<dbReference type="Gene3D" id="3.30.70.1290">
    <property type="entry name" value="Transposase IS200-like"/>
    <property type="match status" value="1"/>
</dbReference>
<proteinExistence type="predicted"/>
<keyword evidence="3" id="KW-1185">Reference proteome</keyword>
<dbReference type="SUPFAM" id="SSF143422">
    <property type="entry name" value="Transposase IS200-like"/>
    <property type="match status" value="1"/>
</dbReference>
<evidence type="ECO:0000313" key="2">
    <source>
        <dbReference type="EMBL" id="MEL0611511.1"/>
    </source>
</evidence>
<gene>
    <name evidence="2" type="ORF">V6242_00020</name>
</gene>
<dbReference type="InterPro" id="IPR036515">
    <property type="entry name" value="Transposase_17_sf"/>
</dbReference>
<name>A0ABU9FZ56_9GAMM</name>
<dbReference type="PANTHER" id="PTHR34322">
    <property type="entry name" value="TRANSPOSASE, Y1_TNP DOMAIN-CONTAINING"/>
    <property type="match status" value="1"/>
</dbReference>
<evidence type="ECO:0000259" key="1">
    <source>
        <dbReference type="SMART" id="SM01321"/>
    </source>
</evidence>